<name>A0A518CXQ3_9BACT</name>
<dbReference type="Proteomes" id="UP000319342">
    <property type="component" value="Chromosome"/>
</dbReference>
<dbReference type="EMBL" id="CP036290">
    <property type="protein sequence ID" value="QDU84004.1"/>
    <property type="molecule type" value="Genomic_DNA"/>
</dbReference>
<gene>
    <name evidence="1" type="ORF">Pla163_11050</name>
</gene>
<evidence type="ECO:0000313" key="1">
    <source>
        <dbReference type="EMBL" id="QDU84004.1"/>
    </source>
</evidence>
<organism evidence="1 2">
    <name type="scientific">Rohdeia mirabilis</name>
    <dbReference type="NCBI Taxonomy" id="2528008"/>
    <lineage>
        <taxon>Bacteria</taxon>
        <taxon>Pseudomonadati</taxon>
        <taxon>Planctomycetota</taxon>
        <taxon>Planctomycetia</taxon>
        <taxon>Planctomycetia incertae sedis</taxon>
        <taxon>Rohdeia</taxon>
    </lineage>
</organism>
<protein>
    <submittedName>
        <fullName evidence="1">Uncharacterized protein</fullName>
    </submittedName>
</protein>
<accession>A0A518CXQ3</accession>
<evidence type="ECO:0000313" key="2">
    <source>
        <dbReference type="Proteomes" id="UP000319342"/>
    </source>
</evidence>
<proteinExistence type="predicted"/>
<keyword evidence="2" id="KW-1185">Reference proteome</keyword>
<dbReference type="AlphaFoldDB" id="A0A518CXQ3"/>
<reference evidence="1 2" key="1">
    <citation type="submission" date="2019-02" db="EMBL/GenBank/DDBJ databases">
        <title>Deep-cultivation of Planctomycetes and their phenomic and genomic characterization uncovers novel biology.</title>
        <authorList>
            <person name="Wiegand S."/>
            <person name="Jogler M."/>
            <person name="Boedeker C."/>
            <person name="Pinto D."/>
            <person name="Vollmers J."/>
            <person name="Rivas-Marin E."/>
            <person name="Kohn T."/>
            <person name="Peeters S.H."/>
            <person name="Heuer A."/>
            <person name="Rast P."/>
            <person name="Oberbeckmann S."/>
            <person name="Bunk B."/>
            <person name="Jeske O."/>
            <person name="Meyerdierks A."/>
            <person name="Storesund J.E."/>
            <person name="Kallscheuer N."/>
            <person name="Luecker S."/>
            <person name="Lage O.M."/>
            <person name="Pohl T."/>
            <person name="Merkel B.J."/>
            <person name="Hornburger P."/>
            <person name="Mueller R.-W."/>
            <person name="Bruemmer F."/>
            <person name="Labrenz M."/>
            <person name="Spormann A.M."/>
            <person name="Op den Camp H."/>
            <person name="Overmann J."/>
            <person name="Amann R."/>
            <person name="Jetten M.S.M."/>
            <person name="Mascher T."/>
            <person name="Medema M.H."/>
            <person name="Devos D.P."/>
            <person name="Kaster A.-K."/>
            <person name="Ovreas L."/>
            <person name="Rohde M."/>
            <person name="Galperin M.Y."/>
            <person name="Jogler C."/>
        </authorList>
    </citation>
    <scope>NUCLEOTIDE SEQUENCE [LARGE SCALE GENOMIC DNA]</scope>
    <source>
        <strain evidence="1 2">Pla163</strain>
    </source>
</reference>
<sequence>MEARTVGGAPVYLDPSFRIYGGFDLGAYEDFAISHIGRVFGTGAPFHFTTGLIKKKPLGVRVLENY</sequence>